<dbReference type="SMART" id="SM00642">
    <property type="entry name" value="Aamy"/>
    <property type="match status" value="1"/>
</dbReference>
<reference evidence="2 3" key="1">
    <citation type="submission" date="2016-10" db="EMBL/GenBank/DDBJ databases">
        <authorList>
            <person name="de Groot N.N."/>
        </authorList>
    </citation>
    <scope>NUCLEOTIDE SEQUENCE [LARGE SCALE GENOMIC DNA]</scope>
    <source>
        <strain evidence="2 3">DSM 19547</strain>
    </source>
</reference>
<dbReference type="STRING" id="441119.SAMN04488047_104181"/>
<dbReference type="Gene3D" id="3.30.1590.10">
    <property type="entry name" value="Maltooligosyl trehalose synthase, domain 2"/>
    <property type="match status" value="1"/>
</dbReference>
<organism evidence="2 3">
    <name type="scientific">Tranquillimonas alkanivorans</name>
    <dbReference type="NCBI Taxonomy" id="441119"/>
    <lineage>
        <taxon>Bacteria</taxon>
        <taxon>Pseudomonadati</taxon>
        <taxon>Pseudomonadota</taxon>
        <taxon>Alphaproteobacteria</taxon>
        <taxon>Rhodobacterales</taxon>
        <taxon>Roseobacteraceae</taxon>
        <taxon>Tranquillimonas</taxon>
    </lineage>
</organism>
<gene>
    <name evidence="2" type="ORF">SAMN04488047_104181</name>
</gene>
<name>A0A1I5P294_9RHOB</name>
<dbReference type="Proteomes" id="UP000199356">
    <property type="component" value="Unassembled WGS sequence"/>
</dbReference>
<dbReference type="GO" id="GO:0047470">
    <property type="term" value="F:(1,4)-alpha-D-glucan 1-alpha-D-glucosylmutase activity"/>
    <property type="evidence" value="ECO:0007669"/>
    <property type="project" value="TreeGrafter"/>
</dbReference>
<dbReference type="InterPro" id="IPR017853">
    <property type="entry name" value="GH"/>
</dbReference>
<sequence>MRLPTTTYRLQLREGVTFETVEGLLPYLVDLGISDLYLSPIFRASTGSTHGYDVIDPNEIEPSLGGRAGFESLAKAAQDHGLGVILDIVPNHTAFSPENPWLRDVLRHGRDSRYAAHFDIDWSEGRLLLPMLQAPFEARLAEGAFEIREAEDGPVLCDGPLEIPLRPTSVPKETPDTDRLRQLHEAQAWKLCDWRLERDSVTHRRFFNITGLIGMRIEDEGVFEDMHRTIFELADAGLIQGLRLDHVDGLADPGRYLRRLRDRLGDMPIWIEKILTGDEALPDWPVQGTTGYEAARSIARVLTDEDGLARLDAEWREATGSRSDFARTLAQSKAEVLRNELAAELHQLIHLAQKAAKAARGIEVGPEFLREAIEALLIAFPRYRTYFDSGEPRPEDLELWDAVVAEAARRPRSDAAITFVAGLVREPDTEEAAAFRTRFQQVTGALIAKAHEDTASFRYTRFLAANEVGAEPDHATLDVGGFAWILERRQNMQPQGLTLTSSHDTKRSEDARMRLVAISHMPEAFEKLYQDASIRVPGAADVGPNFRWYLCQSLLAIWDDAADDLGQRLADHAEKAMREAKRITYWTDPVEEVEAPALDWAQSLAADWGRYLPRAAEELIERGRVLSEVQVALKFVMPGIPDIYQGAEIGHHYLTDPDNRRPVDFAHLARVAGEDGFDGRKARLTRALARLRRDAGDFFTQAAPEFDRIGEGRFTLRRAAGGKSLCLTFDTTGPLQAGKADIWPSKQDAEVSPVRLHWD</sequence>
<dbReference type="Gene3D" id="1.10.150.200">
    <property type="entry name" value="Maltooligosyl trehalose synthase, domain 3"/>
    <property type="match status" value="1"/>
</dbReference>
<feature type="domain" description="Glycosyl hydrolase family 13 catalytic" evidence="1">
    <location>
        <begin position="5"/>
        <end position="692"/>
    </location>
</feature>
<dbReference type="Pfam" id="PF00128">
    <property type="entry name" value="Alpha-amylase"/>
    <property type="match status" value="1"/>
</dbReference>
<evidence type="ECO:0000313" key="3">
    <source>
        <dbReference type="Proteomes" id="UP000199356"/>
    </source>
</evidence>
<keyword evidence="3" id="KW-1185">Reference proteome</keyword>
<dbReference type="OrthoDB" id="9761577at2"/>
<dbReference type="EMBL" id="FOXA01000004">
    <property type="protein sequence ID" value="SFP27661.1"/>
    <property type="molecule type" value="Genomic_DNA"/>
</dbReference>
<evidence type="ECO:0000259" key="1">
    <source>
        <dbReference type="SMART" id="SM00642"/>
    </source>
</evidence>
<dbReference type="InterPro" id="IPR012767">
    <property type="entry name" value="Trehalose_TreY"/>
</dbReference>
<accession>A0A1I5P294</accession>
<dbReference type="PANTHER" id="PTHR10357">
    <property type="entry name" value="ALPHA-AMYLASE FAMILY MEMBER"/>
    <property type="match status" value="1"/>
</dbReference>
<dbReference type="GO" id="GO:0030980">
    <property type="term" value="P:alpha-glucan catabolic process"/>
    <property type="evidence" value="ECO:0007669"/>
    <property type="project" value="TreeGrafter"/>
</dbReference>
<proteinExistence type="predicted"/>
<dbReference type="PANTHER" id="PTHR10357:SF216">
    <property type="entry name" value="MALTOOLIGOSYL TREHALOSE SYNTHASE-RELATED"/>
    <property type="match status" value="1"/>
</dbReference>
<protein>
    <submittedName>
        <fullName evidence="2">Maltooligosyl trehalose synthase</fullName>
    </submittedName>
</protein>
<dbReference type="SUPFAM" id="SSF51445">
    <property type="entry name" value="(Trans)glycosidases"/>
    <property type="match status" value="1"/>
</dbReference>
<dbReference type="CDD" id="cd11336">
    <property type="entry name" value="AmyAc_MTSase"/>
    <property type="match status" value="1"/>
</dbReference>
<dbReference type="NCBIfam" id="TIGR02401">
    <property type="entry name" value="trehalose_TreY"/>
    <property type="match status" value="1"/>
</dbReference>
<dbReference type="InterPro" id="IPR006047">
    <property type="entry name" value="GH13_cat_dom"/>
</dbReference>
<dbReference type="RefSeq" id="WP_093419921.1">
    <property type="nucleotide sequence ID" value="NZ_FOXA01000004.1"/>
</dbReference>
<dbReference type="GO" id="GO:0005992">
    <property type="term" value="P:trehalose biosynthetic process"/>
    <property type="evidence" value="ECO:0007669"/>
    <property type="project" value="TreeGrafter"/>
</dbReference>
<evidence type="ECO:0000313" key="2">
    <source>
        <dbReference type="EMBL" id="SFP27661.1"/>
    </source>
</evidence>
<dbReference type="Gene3D" id="1.10.10.470">
    <property type="entry name" value="Maltooligosyl trehalose synthase, domain 4"/>
    <property type="match status" value="1"/>
</dbReference>
<dbReference type="AlphaFoldDB" id="A0A1I5P294"/>
<dbReference type="Gene3D" id="3.20.20.80">
    <property type="entry name" value="Glycosidases"/>
    <property type="match status" value="1"/>
</dbReference>
<dbReference type="InterPro" id="IPR013797">
    <property type="entry name" value="Maltooligo_trehalose_synth_4"/>
</dbReference>